<dbReference type="OrthoDB" id="6508573at2759"/>
<dbReference type="EMBL" id="JABSTR010000001">
    <property type="protein sequence ID" value="KAH9361797.1"/>
    <property type="molecule type" value="Genomic_DNA"/>
</dbReference>
<comment type="caution">
    <text evidence="2">The sequence shown here is derived from an EMBL/GenBank/DDBJ whole genome shotgun (WGS) entry which is preliminary data.</text>
</comment>
<sequence length="948" mass="104620">MFVEFMKWHWQDKENSPHFRTCVRPGRNTSVACSVEHFGNPLGKLILVFENYVHATEARDVSLQPEFSLGTAMTSSVMLSYLQARVARNPGIKVRELPGHMAQLPAKIRAENVANEIAIRKFIKEHPEVFEIDKNDSVFVRPAVAKDVTSGVLLSHLQKCLETNQGIKLNELPGYLDPLPREVREKHCANDSAIRSFIEKHSEAFIIDSSDRVFIQPKPATTVQAPVEGLTELCNVSGQIYRTLPARRFIGVEKPIKTTIYFGVKQFEDGRHSDVHSAGVAVGPDSVVLDATRTSGHKAPLKATHVRRVKPVVVKRAPRLTPLKVEPESGDDLYNQPGVIHTVKPSFGFITFGPKKKRNCSFFHSSVVEKTIARSCKDLADIFTVGDRVRFDAVPNTKPSKWVKWKATSVWHSFPEDDAASYQEKGSASEVFMSEGEDIEELLNGCSSLDFSDGETEDYPVGIPDWEGPKARTTGGSQEPSDPEAHVPWTTRQKLSGVKAAFVRVTERTGQASWLDEDIFVHVIIDVVYRNGKQIKSFEELYEGSTFKSVVDVYIDAVKAREDLWVATLVWTGNRPAKLHVSLSENIFNRILAETVREKELSGQHSTEGASHSSADASRASLAAAPSDSQLSITICPGSKGIVTDIQQRVATCSVQESGKLRDLQFTSFYKDGTAYMYNLDKALKKGDAVSLEYMVGVSQGKEEVHCDLVWQGQKPSGVLQLSPEDFAERLNNPAPSQSNTPMPRATKQLLPDPPKVCSGVTRDGTCKPLLSTAQLLQASGIVMINAAGQQLTIYNPQVVAGDGDKRTPPRTKSPHHEGSEPSVFIYEGAKGTIVRALESVAWAEVWEAGSSLEVEFMSGCFYQDGEVVLEDLNEVLARGDEVTLDYMVNSSTGSRTKKVVHCDLVWRGRKPRKTAGRLAPDEFVRKLNIAKPCEGVVASFDDLSSQV</sequence>
<gene>
    <name evidence="2" type="ORF">HPB48_003794</name>
</gene>
<feature type="region of interest" description="Disordered" evidence="1">
    <location>
        <begin position="464"/>
        <end position="487"/>
    </location>
</feature>
<dbReference type="VEuPathDB" id="VectorBase:HLOH_065449"/>
<protein>
    <submittedName>
        <fullName evidence="2">Uncharacterized protein</fullName>
    </submittedName>
</protein>
<evidence type="ECO:0000313" key="3">
    <source>
        <dbReference type="Proteomes" id="UP000821853"/>
    </source>
</evidence>
<keyword evidence="3" id="KW-1185">Reference proteome</keyword>
<name>A0A9J6FFP2_HAELO</name>
<dbReference type="InterPro" id="IPR012340">
    <property type="entry name" value="NA-bd_OB-fold"/>
</dbReference>
<dbReference type="AlphaFoldDB" id="A0A9J6FFP2"/>
<organism evidence="2 3">
    <name type="scientific">Haemaphysalis longicornis</name>
    <name type="common">Bush tick</name>
    <dbReference type="NCBI Taxonomy" id="44386"/>
    <lineage>
        <taxon>Eukaryota</taxon>
        <taxon>Metazoa</taxon>
        <taxon>Ecdysozoa</taxon>
        <taxon>Arthropoda</taxon>
        <taxon>Chelicerata</taxon>
        <taxon>Arachnida</taxon>
        <taxon>Acari</taxon>
        <taxon>Parasitiformes</taxon>
        <taxon>Ixodida</taxon>
        <taxon>Ixodoidea</taxon>
        <taxon>Ixodidae</taxon>
        <taxon>Haemaphysalinae</taxon>
        <taxon>Haemaphysalis</taxon>
    </lineage>
</organism>
<evidence type="ECO:0000256" key="1">
    <source>
        <dbReference type="SAM" id="MobiDB-lite"/>
    </source>
</evidence>
<dbReference type="Proteomes" id="UP000821853">
    <property type="component" value="Chromosome 1"/>
</dbReference>
<reference evidence="2 3" key="1">
    <citation type="journal article" date="2020" name="Cell">
        <title>Large-Scale Comparative Analyses of Tick Genomes Elucidate Their Genetic Diversity and Vector Capacities.</title>
        <authorList>
            <consortium name="Tick Genome and Microbiome Consortium (TIGMIC)"/>
            <person name="Jia N."/>
            <person name="Wang J."/>
            <person name="Shi W."/>
            <person name="Du L."/>
            <person name="Sun Y."/>
            <person name="Zhan W."/>
            <person name="Jiang J.F."/>
            <person name="Wang Q."/>
            <person name="Zhang B."/>
            <person name="Ji P."/>
            <person name="Bell-Sakyi L."/>
            <person name="Cui X.M."/>
            <person name="Yuan T.T."/>
            <person name="Jiang B.G."/>
            <person name="Yang W.F."/>
            <person name="Lam T.T."/>
            <person name="Chang Q.C."/>
            <person name="Ding S.J."/>
            <person name="Wang X.J."/>
            <person name="Zhu J.G."/>
            <person name="Ruan X.D."/>
            <person name="Zhao L."/>
            <person name="Wei J.T."/>
            <person name="Ye R.Z."/>
            <person name="Que T.C."/>
            <person name="Du C.H."/>
            <person name="Zhou Y.H."/>
            <person name="Cheng J.X."/>
            <person name="Dai P.F."/>
            <person name="Guo W.B."/>
            <person name="Han X.H."/>
            <person name="Huang E.J."/>
            <person name="Li L.F."/>
            <person name="Wei W."/>
            <person name="Gao Y.C."/>
            <person name="Liu J.Z."/>
            <person name="Shao H.Z."/>
            <person name="Wang X."/>
            <person name="Wang C.C."/>
            <person name="Yang T.C."/>
            <person name="Huo Q.B."/>
            <person name="Li W."/>
            <person name="Chen H.Y."/>
            <person name="Chen S.E."/>
            <person name="Zhou L.G."/>
            <person name="Ni X.B."/>
            <person name="Tian J.H."/>
            <person name="Sheng Y."/>
            <person name="Liu T."/>
            <person name="Pan Y.S."/>
            <person name="Xia L.Y."/>
            <person name="Li J."/>
            <person name="Zhao F."/>
            <person name="Cao W.C."/>
        </authorList>
    </citation>
    <scope>NUCLEOTIDE SEQUENCE [LARGE SCALE GENOMIC DNA]</scope>
    <source>
        <strain evidence="2">HaeL-2018</strain>
    </source>
</reference>
<dbReference type="Gene3D" id="2.40.50.140">
    <property type="entry name" value="Nucleic acid-binding proteins"/>
    <property type="match status" value="1"/>
</dbReference>
<accession>A0A9J6FFP2</accession>
<feature type="region of interest" description="Disordered" evidence="1">
    <location>
        <begin position="800"/>
        <end position="822"/>
    </location>
</feature>
<evidence type="ECO:0000313" key="2">
    <source>
        <dbReference type="EMBL" id="KAH9361797.1"/>
    </source>
</evidence>
<dbReference type="OMA" id="SITICPG"/>
<proteinExistence type="predicted"/>
<feature type="region of interest" description="Disordered" evidence="1">
    <location>
        <begin position="732"/>
        <end position="753"/>
    </location>
</feature>